<dbReference type="InterPro" id="IPR011989">
    <property type="entry name" value="ARM-like"/>
</dbReference>
<dbReference type="NCBIfam" id="TIGR00728">
    <property type="entry name" value="OPT_sfam"/>
    <property type="match status" value="1"/>
</dbReference>
<dbReference type="InterPro" id="IPR016024">
    <property type="entry name" value="ARM-type_fold"/>
</dbReference>
<feature type="transmembrane region" description="Helical" evidence="11">
    <location>
        <begin position="1797"/>
        <end position="1818"/>
    </location>
</feature>
<feature type="transmembrane region" description="Helical" evidence="11">
    <location>
        <begin position="1587"/>
        <end position="1613"/>
    </location>
</feature>
<feature type="transmembrane region" description="Helical" evidence="11">
    <location>
        <begin position="1755"/>
        <end position="1774"/>
    </location>
</feature>
<feature type="transmembrane region" description="Helical" evidence="11">
    <location>
        <begin position="1647"/>
        <end position="1664"/>
    </location>
</feature>
<keyword evidence="7 11" id="KW-1133">Transmembrane helix</keyword>
<accession>A0A2N1JGV4</accession>
<feature type="compositionally biased region" description="Acidic residues" evidence="10">
    <location>
        <begin position="162"/>
        <end position="178"/>
    </location>
</feature>
<feature type="transmembrane region" description="Helical" evidence="11">
    <location>
        <begin position="1272"/>
        <end position="1292"/>
    </location>
</feature>
<sequence length="1967" mass="218260">MNRLSPSVTGAGSDSYFTDKVNLGFPRLSALSLSGSPPPRSPSGSDSESMSPYELANASPESPPKVRSNIALPPRSGYSLSDDSDNPRSEGDGSNSGVSSSGSENEQETAQDEEEEDEDAMSHLQRWRMRQASAACAMSDKNGERGNAFGGPAYESRQFFRDDDDDDTSNDADAEDEDKETKPQQNVPAEDELDDVPMDVSASGQAAALTDTTAAASDPELEDGLSSLERIFLFAKSDMAYHRVLISRCLADWIKEVDLTDAVEYVIPLLNGLATDEIEVSAVFAPELGRLMWFFFRNCPIAELATEQNGSDMSNTEDEIMPRPRIPVSIFSPLLCTLLLNPNSAVSGATQASIVEYFLRSKHCNDAVDEEPGEGHTKDADLVVQGVARENKLVPLAPYDFDCTARELVLSELFENVAIAISRFDGCPRKDGEDLWAPKKLGAQLTSRSRYDEESAMGRMMSVNLLAAIAVEGGFSAERLAVRVVPEITSRPQDPAFFVRKEVAAAIGILGKALVSVLPKNSESGEFDYRTTDAPKLLLAAANRVLLDHVWQVRQAACYSLPGVFATQPAGPRRRGDLVICMRALHQDVSPNVQLAAFEMIGEIIYLFHNDEEGVPPELVRLFLGQRMVDPTPQEKESGDADACSSLSPLAEKLRCESEEPGNLLCNPDRSLIVAFNFPAVVLTMTSQRWDELRELYLQLTHHVYENVRNSLAASLHEIAKLIGTQAAERDLVPVVEQFIRDPCAEVTATLLEHIDEFWYVLSPECVKNQLQQLPMLWLSQLSRDWRLRETIARHITSIAPSLLLTDEDGCLVTLLLLALNDPIYAVRDIGVQAVHVTYTTFRAHDEAVADGFLSMLGDLVEASAYRQRVTFLYVVRALVQQGIAADRFEALLLKHLVCLGTDSVRDVRIALARTVRQVWYAKDLYPTDAQRSDQLKQLAATLARDQCHDVSEPVSDLLNNEERSHFTQSIAQPSPAPRKLELGPARPLLDSTVIPWREVETQEELPASENASAQMSFEMEEDRTMQHEDTWTASDDVNVPEDASSVKHSIGAEEESDEEGLFAFLPPSINRSAPAMTKKQEELMLHSRDMSFDIPRDEVDALDDELSMLGGVYQGYFPPSSSDPSMHKRQPMSTGHGPVSRVDSLWAGSLREKKSCRDETNDWGFGSLKRSASAMHPSDAPSSVRSYDLHSRENDLPDYGLDPLQSFPLGRKEGDGYYDIPMNPMSDNRQPGWGDGGIGTEYIDPDEDSPYAEVCASVSNIDDPSMPVSTIRMWVISLILSVLGAAINTFLSFRNPSPMLSPIILQLAAYFLGKLAAFALPIRVFQLPKFLGGYPFSLNPGAFNIKEHALISIMTNITITQAYALNFLTVSELPAFYGFSEPTSVEFVFSMASQVIGFGFSGYLQKFLVEPASMLWPQNLLICTILNTLHAEEDRTDSSIPRVRWFIYVLVGALVWDFVPSFLFSALTCVCWVCWIAKDNIVANIATGANGLGFTSFTLDWSQVAYIGSPMVTPFWAEANLFAGFAVFIWCIAPAFYFLNLWGVAYLPFNAGQVFDRFGQLYEPMRVIDADKLKFNEQKYEQYSPLFLPATFILSYFCGFANMVSVLVHAALNHGNDILRAVGIRRKEPDDIHAKLMRRYRTVPRWWYNWTIIICFILILVMADEAGHHVNAGVFVVALLISALYALPTGYIFALTGQMIGTNIVADLLGGVILNGEPRAFLLFKTLAVQTLVSALTFTSDLKLGHYMKIPPRLVFLVQLIGTLAATCAQVGVKKLLTTTVPDLCEMKQKASLTCLPLRVFFTSSLIWGVISPANLFRNPVFQFFLYALWIGLVAPVIVWLAKLRYPNSIVRWVSIPLCLMAATAVPSASSLNFTAYIVVAFIFQYYMRRYRFRWWSKYNFVTANALDAGTIIGELFIFFALQLPYNDSLMPQWWGNTVSYNNADAQRLPLKQAHPGGISDGILQM</sequence>
<evidence type="ECO:0000256" key="8">
    <source>
        <dbReference type="ARBA" id="ARBA00023136"/>
    </source>
</evidence>
<feature type="compositionally biased region" description="Low complexity" evidence="10">
    <location>
        <begin position="42"/>
        <end position="52"/>
    </location>
</feature>
<dbReference type="GO" id="GO:0015031">
    <property type="term" value="P:protein transport"/>
    <property type="evidence" value="ECO:0007669"/>
    <property type="project" value="UniProtKB-KW"/>
</dbReference>
<feature type="region of interest" description="Disordered" evidence="10">
    <location>
        <begin position="965"/>
        <end position="984"/>
    </location>
</feature>
<keyword evidence="13" id="KW-1185">Reference proteome</keyword>
<evidence type="ECO:0000256" key="2">
    <source>
        <dbReference type="ARBA" id="ARBA00008807"/>
    </source>
</evidence>
<gene>
    <name evidence="12" type="ORF">MVES_000622</name>
</gene>
<dbReference type="PANTHER" id="PTHR22601">
    <property type="entry name" value="ISP4 LIKE PROTEIN"/>
    <property type="match status" value="1"/>
</dbReference>
<protein>
    <submittedName>
        <fullName evidence="12">Uncharacterized protein</fullName>
    </submittedName>
</protein>
<dbReference type="SUPFAM" id="SSF48371">
    <property type="entry name" value="ARM repeat"/>
    <property type="match status" value="1"/>
</dbReference>
<dbReference type="InterPro" id="IPR004813">
    <property type="entry name" value="OPT"/>
</dbReference>
<feature type="region of interest" description="Disordered" evidence="10">
    <location>
        <begin position="1"/>
        <end position="20"/>
    </location>
</feature>
<evidence type="ECO:0000256" key="5">
    <source>
        <dbReference type="ARBA" id="ARBA00022856"/>
    </source>
</evidence>
<dbReference type="OrthoDB" id="9986677at2759"/>
<feature type="transmembrane region" description="Helical" evidence="11">
    <location>
        <begin position="1825"/>
        <end position="1843"/>
    </location>
</feature>
<feature type="transmembrane region" description="Helical" evidence="11">
    <location>
        <begin position="1900"/>
        <end position="1923"/>
    </location>
</feature>
<feature type="transmembrane region" description="Helical" evidence="11">
    <location>
        <begin position="1446"/>
        <end position="1476"/>
    </location>
</feature>
<dbReference type="Pfam" id="PF03169">
    <property type="entry name" value="OPT"/>
    <property type="match status" value="1"/>
</dbReference>
<feature type="compositionally biased region" description="Polar residues" evidence="10">
    <location>
        <begin position="1"/>
        <end position="16"/>
    </location>
</feature>
<evidence type="ECO:0000256" key="3">
    <source>
        <dbReference type="ARBA" id="ARBA00022448"/>
    </source>
</evidence>
<dbReference type="InterPro" id="IPR021133">
    <property type="entry name" value="HEAT_type_2"/>
</dbReference>
<keyword evidence="4 11" id="KW-0812">Transmembrane</keyword>
<dbReference type="EMBL" id="KZ454987">
    <property type="protein sequence ID" value="PKI85781.1"/>
    <property type="molecule type" value="Genomic_DNA"/>
</dbReference>
<keyword evidence="6" id="KW-0653">Protein transport</keyword>
<evidence type="ECO:0000256" key="4">
    <source>
        <dbReference type="ARBA" id="ARBA00022692"/>
    </source>
</evidence>
<comment type="similarity">
    <text evidence="2">Belongs to the oligopeptide OPT transporter family.</text>
</comment>
<evidence type="ECO:0000256" key="6">
    <source>
        <dbReference type="ARBA" id="ARBA00022927"/>
    </source>
</evidence>
<feature type="region of interest" description="Disordered" evidence="10">
    <location>
        <begin position="28"/>
        <end position="196"/>
    </location>
</feature>
<dbReference type="GO" id="GO:0035673">
    <property type="term" value="F:oligopeptide transmembrane transporter activity"/>
    <property type="evidence" value="ECO:0007669"/>
    <property type="project" value="InterPro"/>
</dbReference>
<evidence type="ECO:0000313" key="13">
    <source>
        <dbReference type="Proteomes" id="UP000232875"/>
    </source>
</evidence>
<reference evidence="12 13" key="1">
    <citation type="submission" date="2017-10" db="EMBL/GenBank/DDBJ databases">
        <title>A novel species of cold-tolerant Malassezia isolated from bats.</title>
        <authorList>
            <person name="Lorch J.M."/>
            <person name="Palmer J.M."/>
            <person name="Vanderwolf K.J."/>
            <person name="Schmidt K.Z."/>
            <person name="Verant M.L."/>
            <person name="Weller T.J."/>
            <person name="Blehert D.S."/>
        </authorList>
    </citation>
    <scope>NUCLEOTIDE SEQUENCE [LARGE SCALE GENOMIC DNA]</scope>
    <source>
        <strain evidence="12 13">NWHC:44797-103</strain>
    </source>
</reference>
<dbReference type="GO" id="GO:0016020">
    <property type="term" value="C:membrane"/>
    <property type="evidence" value="ECO:0007669"/>
    <property type="project" value="UniProtKB-SubCell"/>
</dbReference>
<feature type="region of interest" description="Disordered" evidence="10">
    <location>
        <begin position="1121"/>
        <end position="1142"/>
    </location>
</feature>
<feature type="repeat" description="HEAT" evidence="9">
    <location>
        <begin position="732"/>
        <end position="770"/>
    </location>
</feature>
<name>A0A2N1JGV4_9BASI</name>
<dbReference type="InterPro" id="IPR004648">
    <property type="entry name" value="Oligpept_transpt"/>
</dbReference>
<feature type="transmembrane region" description="Helical" evidence="11">
    <location>
        <begin position="1304"/>
        <end position="1326"/>
    </location>
</feature>
<organism evidence="12 13">
    <name type="scientific">Malassezia vespertilionis</name>
    <dbReference type="NCBI Taxonomy" id="2020962"/>
    <lineage>
        <taxon>Eukaryota</taxon>
        <taxon>Fungi</taxon>
        <taxon>Dikarya</taxon>
        <taxon>Basidiomycota</taxon>
        <taxon>Ustilaginomycotina</taxon>
        <taxon>Malasseziomycetes</taxon>
        <taxon>Malasseziales</taxon>
        <taxon>Malasseziaceae</taxon>
        <taxon>Malassezia</taxon>
    </lineage>
</organism>
<feature type="transmembrane region" description="Helical" evidence="11">
    <location>
        <begin position="1670"/>
        <end position="1688"/>
    </location>
</feature>
<dbReference type="NCBIfam" id="TIGR00727">
    <property type="entry name" value="ISP4_OPT"/>
    <property type="match status" value="1"/>
</dbReference>
<dbReference type="Gene3D" id="1.25.10.10">
    <property type="entry name" value="Leucine-rich Repeat Variant"/>
    <property type="match status" value="1"/>
</dbReference>
<feature type="compositionally biased region" description="Low complexity" evidence="10">
    <location>
        <begin position="92"/>
        <end position="104"/>
    </location>
</feature>
<evidence type="ECO:0000313" key="12">
    <source>
        <dbReference type="EMBL" id="PKI85781.1"/>
    </source>
</evidence>
<evidence type="ECO:0000256" key="9">
    <source>
        <dbReference type="PROSITE-ProRule" id="PRU00103"/>
    </source>
</evidence>
<evidence type="ECO:0000256" key="7">
    <source>
        <dbReference type="ARBA" id="ARBA00022989"/>
    </source>
</evidence>
<feature type="transmembrane region" description="Helical" evidence="11">
    <location>
        <begin position="1520"/>
        <end position="1540"/>
    </location>
</feature>
<keyword evidence="5" id="KW-0571">Peptide transport</keyword>
<feature type="compositionally biased region" description="Acidic residues" evidence="10">
    <location>
        <begin position="105"/>
        <end position="119"/>
    </location>
</feature>
<evidence type="ECO:0000256" key="1">
    <source>
        <dbReference type="ARBA" id="ARBA00004141"/>
    </source>
</evidence>
<keyword evidence="8 11" id="KW-0472">Membrane</keyword>
<evidence type="ECO:0000256" key="10">
    <source>
        <dbReference type="SAM" id="MobiDB-lite"/>
    </source>
</evidence>
<proteinExistence type="inferred from homology"/>
<keyword evidence="3" id="KW-0813">Transport</keyword>
<dbReference type="Proteomes" id="UP000232875">
    <property type="component" value="Unassembled WGS sequence"/>
</dbReference>
<dbReference type="PROSITE" id="PS50077">
    <property type="entry name" value="HEAT_REPEAT"/>
    <property type="match status" value="1"/>
</dbReference>
<evidence type="ECO:0000256" key="11">
    <source>
        <dbReference type="SAM" id="Phobius"/>
    </source>
</evidence>
<comment type="subcellular location">
    <subcellularLocation>
        <location evidence="1">Membrane</location>
        <topology evidence="1">Multi-pass membrane protein</topology>
    </subcellularLocation>
</comment>
<feature type="transmembrane region" description="Helical" evidence="11">
    <location>
        <begin position="1855"/>
        <end position="1888"/>
    </location>
</feature>